<dbReference type="GeneID" id="18261017"/>
<dbReference type="PIRSF" id="PIRSF038084">
    <property type="entry name" value="HAT-B_cat"/>
    <property type="match status" value="1"/>
</dbReference>
<dbReference type="OMA" id="WTCDAND"/>
<dbReference type="Pfam" id="PF10394">
    <property type="entry name" value="Hat1_N"/>
    <property type="match status" value="1"/>
</dbReference>
<dbReference type="GO" id="GO:0005737">
    <property type="term" value="C:cytoplasm"/>
    <property type="evidence" value="ECO:0007669"/>
    <property type="project" value="UniProtKB-SubCell"/>
</dbReference>
<evidence type="ECO:0000256" key="6">
    <source>
        <dbReference type="ARBA" id="ARBA00023242"/>
    </source>
</evidence>
<keyword evidence="9" id="KW-0963">Cytoplasm</keyword>
<dbReference type="PANTHER" id="PTHR12046">
    <property type="entry name" value="HISTONE ACETYLTRANSFERASE TYPE B CATALYTIC SUBUNIT"/>
    <property type="match status" value="1"/>
</dbReference>
<evidence type="ECO:0000256" key="3">
    <source>
        <dbReference type="ARBA" id="ARBA00013184"/>
    </source>
</evidence>
<dbReference type="OrthoDB" id="10253098at2759"/>
<dbReference type="SUPFAM" id="SSF55729">
    <property type="entry name" value="Acyl-CoA N-acyltransferases (Nat)"/>
    <property type="match status" value="1"/>
</dbReference>
<dbReference type="EMBL" id="GL988047">
    <property type="protein sequence ID" value="EGS17639.1"/>
    <property type="molecule type" value="Genomic_DNA"/>
</dbReference>
<comment type="subunit">
    <text evidence="9">Component of the HAT-B complex composed of at least HAT1 and HAT2. The HAT-B complex binds to histone H4 tail.</text>
</comment>
<dbReference type="HOGENOM" id="CLU_036024_2_1_1"/>
<feature type="region of interest" description="Disordered" evidence="13">
    <location>
        <begin position="458"/>
        <end position="509"/>
    </location>
</feature>
<reference evidence="15 16" key="1">
    <citation type="journal article" date="2011" name="Cell">
        <title>Insight into structure and assembly of the nuclear pore complex by utilizing the genome of a eukaryotic thermophile.</title>
        <authorList>
            <person name="Amlacher S."/>
            <person name="Sarges P."/>
            <person name="Flemming D."/>
            <person name="van Noort V."/>
            <person name="Kunze R."/>
            <person name="Devos D.P."/>
            <person name="Arumugam M."/>
            <person name="Bork P."/>
            <person name="Hurt E."/>
        </authorList>
    </citation>
    <scope>NUCLEOTIDE SEQUENCE [LARGE SCALE GENOMIC DNA]</scope>
    <source>
        <strain evidence="16">DSM 1495 / CBS 144.50 / IMI 039719</strain>
    </source>
</reference>
<dbReference type="GO" id="GO:0000781">
    <property type="term" value="C:chromosome, telomeric region"/>
    <property type="evidence" value="ECO:0007669"/>
    <property type="project" value="GOC"/>
</dbReference>
<keyword evidence="7 9" id="KW-0012">Acyltransferase</keyword>
<dbReference type="InterPro" id="IPR017380">
    <property type="entry name" value="Hist_AcTrfase_B-typ_cat-su"/>
</dbReference>
<feature type="compositionally biased region" description="Basic and acidic residues" evidence="13">
    <location>
        <begin position="486"/>
        <end position="509"/>
    </location>
</feature>
<keyword evidence="6 9" id="KW-0539">Nucleus</keyword>
<comment type="similarity">
    <text evidence="2 9">Belongs to the HAT1 family.</text>
</comment>
<comment type="function">
    <text evidence="9">Catalytic component of the histone acetylase B (HAT-B) complex. Has intrinsic substrate specificity that modifies lysine in recognition sequence GXGKXG. Involved in DNA double-strand break repair.</text>
</comment>
<keyword evidence="5 9" id="KW-0808">Transferase</keyword>
<evidence type="ECO:0000256" key="7">
    <source>
        <dbReference type="ARBA" id="ARBA00023315"/>
    </source>
</evidence>
<organism evidence="16">
    <name type="scientific">Chaetomium thermophilum (strain DSM 1495 / CBS 144.50 / IMI 039719)</name>
    <name type="common">Thermochaetoides thermophila</name>
    <dbReference type="NCBI Taxonomy" id="759272"/>
    <lineage>
        <taxon>Eukaryota</taxon>
        <taxon>Fungi</taxon>
        <taxon>Dikarya</taxon>
        <taxon>Ascomycota</taxon>
        <taxon>Pezizomycotina</taxon>
        <taxon>Sordariomycetes</taxon>
        <taxon>Sordariomycetidae</taxon>
        <taxon>Sordariales</taxon>
        <taxon>Chaetomiaceae</taxon>
        <taxon>Thermochaetoides</taxon>
    </lineage>
</organism>
<comment type="catalytic activity">
    <reaction evidence="8 9">
        <text>L-lysyl-[protein] + acetyl-CoA = N(6)-acetyl-L-lysyl-[protein] + CoA + H(+)</text>
        <dbReference type="Rhea" id="RHEA:45948"/>
        <dbReference type="Rhea" id="RHEA-COMP:9752"/>
        <dbReference type="Rhea" id="RHEA-COMP:10731"/>
        <dbReference type="ChEBI" id="CHEBI:15378"/>
        <dbReference type="ChEBI" id="CHEBI:29969"/>
        <dbReference type="ChEBI" id="CHEBI:57287"/>
        <dbReference type="ChEBI" id="CHEBI:57288"/>
        <dbReference type="ChEBI" id="CHEBI:61930"/>
        <dbReference type="EC" id="2.3.1.48"/>
    </reaction>
</comment>
<evidence type="ECO:0000259" key="14">
    <source>
        <dbReference type="Pfam" id="PF10394"/>
    </source>
</evidence>
<dbReference type="STRING" id="759272.G0SHF0"/>
<feature type="binding site" evidence="11">
    <location>
        <begin position="259"/>
        <end position="265"/>
    </location>
    <ligand>
        <name>acetyl-CoA</name>
        <dbReference type="ChEBI" id="CHEBI:57288"/>
    </ligand>
</feature>
<dbReference type="Gene3D" id="3.90.360.10">
    <property type="entry name" value="Histone acetyl transferase 1 (HAT1), N-terminal domain"/>
    <property type="match status" value="1"/>
</dbReference>
<evidence type="ECO:0000256" key="5">
    <source>
        <dbReference type="ARBA" id="ARBA00022679"/>
    </source>
</evidence>
<proteinExistence type="inferred from homology"/>
<evidence type="ECO:0000256" key="1">
    <source>
        <dbReference type="ARBA" id="ARBA00004123"/>
    </source>
</evidence>
<dbReference type="GO" id="GO:0005634">
    <property type="term" value="C:nucleus"/>
    <property type="evidence" value="ECO:0007669"/>
    <property type="project" value="UniProtKB-SubCell"/>
</dbReference>
<dbReference type="InterPro" id="IPR016181">
    <property type="entry name" value="Acyl_CoA_acyltransferase"/>
</dbReference>
<dbReference type="EC" id="2.3.1.48" evidence="3 9"/>
<protein>
    <recommendedName>
        <fullName evidence="4 9">Histone acetyltransferase type B catalytic subunit</fullName>
        <ecNumber evidence="3 9">2.3.1.48</ecNumber>
    </recommendedName>
</protein>
<feature type="site" description="Interaction with histone H4 N-terminus" evidence="12">
    <location>
        <position position="178"/>
    </location>
</feature>
<dbReference type="Gene3D" id="3.40.630.30">
    <property type="match status" value="1"/>
</dbReference>
<evidence type="ECO:0000256" key="10">
    <source>
        <dbReference type="PIRSR" id="PIRSR038084-1"/>
    </source>
</evidence>
<feature type="compositionally biased region" description="Polar residues" evidence="13">
    <location>
        <begin position="474"/>
        <end position="483"/>
    </location>
</feature>
<keyword evidence="16" id="KW-1185">Reference proteome</keyword>
<dbReference type="InterPro" id="IPR013523">
    <property type="entry name" value="Hist_AcTrfase_HAT1_C"/>
</dbReference>
<dbReference type="GO" id="GO:0042393">
    <property type="term" value="F:histone binding"/>
    <property type="evidence" value="ECO:0007669"/>
    <property type="project" value="InterPro"/>
</dbReference>
<evidence type="ECO:0000256" key="11">
    <source>
        <dbReference type="PIRSR" id="PIRSR038084-2"/>
    </source>
</evidence>
<dbReference type="InterPro" id="IPR019467">
    <property type="entry name" value="Hat1_N"/>
</dbReference>
<dbReference type="GO" id="GO:0004402">
    <property type="term" value="F:histone acetyltransferase activity"/>
    <property type="evidence" value="ECO:0007669"/>
    <property type="project" value="UniProtKB-UniRule"/>
</dbReference>
<dbReference type="Pfam" id="PF21184">
    <property type="entry name" value="HAT1_C_fung"/>
    <property type="match status" value="1"/>
</dbReference>
<comment type="subcellular location">
    <subcellularLocation>
        <location evidence="9">Cytoplasm</location>
    </subcellularLocation>
    <subcellularLocation>
        <location evidence="1 9">Nucleus</location>
    </subcellularLocation>
</comment>
<evidence type="ECO:0000313" key="16">
    <source>
        <dbReference type="Proteomes" id="UP000008066"/>
    </source>
</evidence>
<evidence type="ECO:0000256" key="9">
    <source>
        <dbReference type="PIRNR" id="PIRNR038084"/>
    </source>
</evidence>
<gene>
    <name evidence="15" type="ORF">CTHT_0069790</name>
</gene>
<dbReference type="AlphaFoldDB" id="G0SHF0"/>
<feature type="region of interest" description="Interaction with histone H4 N-terminus" evidence="11">
    <location>
        <begin position="44"/>
        <end position="46"/>
    </location>
</feature>
<feature type="domain" description="Histone acetyl transferase HAT1 N-terminal" evidence="14">
    <location>
        <begin position="6"/>
        <end position="163"/>
    </location>
</feature>
<dbReference type="Proteomes" id="UP000008066">
    <property type="component" value="Unassembled WGS sequence"/>
</dbReference>
<accession>G0SHF0</accession>
<sequence length="509" mass="57735">MSEEAWSMPSNDAIVLSLVAPTPNGLKTVGHSFHPKFTYSIFGEAEEIFGYQNLQIQLRWHASDLRPNLSISYSKKFQAVGDTEPVDIEGALREFLPDSAFQKKSDWEKAMSNVPQDWTPPGKLIRTFTAPNGTFEVWKGNLADPAVAQLLNRVQILVPLFIEGGTKINTDEPDADRWTVFFLYQKKELTDSCCTNPYVFVGYCTVYRFFHFQPPSPPATPSETKLEEMDQVLRKGDFDLNLLPCRSRISQFLVIPPFQQRGIGTRLYSIIFQDYIQHPQTVEITVEDPNEAFDDLRDVADLHYLRRMPEFRALHLNTGIVLSKNGPAPNNIVDKTAYDAVRAKAKITPRQFARLVEMHLMSQLPETVRPGIGVEEDNARGKGKAKVKMPTPEDKHAYRLWRLLVKKRLYKHNKDALSELDVEDRVQKLDDTVSSVEFDYARLLVKAEDQAENFEEILPAQPADGFKEKDKAVTNGSPATNGTGKRKADEDRAVEMASKRARVEDADDE</sequence>
<feature type="region of interest" description="Interaction with histone H4 N-terminus" evidence="11">
    <location>
        <begin position="207"/>
        <end position="209"/>
    </location>
</feature>
<feature type="binding site" evidence="11">
    <location>
        <position position="290"/>
    </location>
    <ligand>
        <name>acetyl-CoA</name>
        <dbReference type="ChEBI" id="CHEBI:57288"/>
    </ligand>
</feature>
<dbReference type="eggNOG" id="KOG2696">
    <property type="taxonomic scope" value="Eukaryota"/>
</dbReference>
<dbReference type="GO" id="GO:0031509">
    <property type="term" value="P:subtelomeric heterochromatin formation"/>
    <property type="evidence" value="ECO:0007669"/>
    <property type="project" value="InterPro"/>
</dbReference>
<evidence type="ECO:0000256" key="2">
    <source>
        <dbReference type="ARBA" id="ARBA00010543"/>
    </source>
</evidence>
<feature type="active site" description="Proton donor/acceptor" evidence="10">
    <location>
        <position position="287"/>
    </location>
</feature>
<dbReference type="RefSeq" id="XP_006697257.1">
    <property type="nucleotide sequence ID" value="XM_006697194.1"/>
</dbReference>
<dbReference type="InterPro" id="IPR037113">
    <property type="entry name" value="Hat1_N_sf"/>
</dbReference>
<dbReference type="Gene3D" id="1.10.10.390">
    <property type="match status" value="1"/>
</dbReference>
<evidence type="ECO:0000256" key="4">
    <source>
        <dbReference type="ARBA" id="ARBA00021268"/>
    </source>
</evidence>
<name>G0SHF0_CHATD</name>
<dbReference type="KEGG" id="cthr:CTHT_0069790"/>
<evidence type="ECO:0000256" key="12">
    <source>
        <dbReference type="PIRSR" id="PIRSR038084-3"/>
    </source>
</evidence>
<evidence type="ECO:0000256" key="13">
    <source>
        <dbReference type="SAM" id="MobiDB-lite"/>
    </source>
</evidence>
<evidence type="ECO:0000313" key="15">
    <source>
        <dbReference type="EMBL" id="EGS17639.1"/>
    </source>
</evidence>
<evidence type="ECO:0000256" key="8">
    <source>
        <dbReference type="ARBA" id="ARBA00048017"/>
    </source>
</evidence>